<dbReference type="Pfam" id="PF02311">
    <property type="entry name" value="AraC_binding"/>
    <property type="match status" value="1"/>
</dbReference>
<dbReference type="Gene3D" id="2.60.120.10">
    <property type="entry name" value="Jelly Rolls"/>
    <property type="match status" value="1"/>
</dbReference>
<name>A0A2W1L4J2_9BACL</name>
<sequence length="312" mass="34908">MKPQYLSIVENILKNLQVDVVMAAFSEVEPGKVISGIQPDFYRLVLIMSGEGYVVLNNKRYESRPGQLFLLPAGCEQTFGIYDKEKVSVYWCHYRTNLGDAGMYENLELPAYIVPQDFDAAAELFRKMVDAYSSPTLAKGLLVKAALLEVISLYWEGCEILDEQLAANELVTKMAAVMQYIDDHLGENITLDDLAKVAYLHPNYFISMFKSVIGQSPIHYVNQRRMEMARALLVASDVSVADIAGALGMKNHYLSRLFKQETGISPSRYRQINRKGIGLPEHSSLDVQGYIKRLKGAQPAAAKGEETHGNDE</sequence>
<dbReference type="EMBL" id="QKRB01000046">
    <property type="protein sequence ID" value="PZD94968.1"/>
    <property type="molecule type" value="Genomic_DNA"/>
</dbReference>
<dbReference type="InterPro" id="IPR014710">
    <property type="entry name" value="RmlC-like_jellyroll"/>
</dbReference>
<dbReference type="Proteomes" id="UP000249522">
    <property type="component" value="Unassembled WGS sequence"/>
</dbReference>
<proteinExistence type="predicted"/>
<dbReference type="InterPro" id="IPR003313">
    <property type="entry name" value="AraC-bd"/>
</dbReference>
<keyword evidence="1" id="KW-0805">Transcription regulation</keyword>
<keyword evidence="3" id="KW-0804">Transcription</keyword>
<keyword evidence="6" id="KW-1185">Reference proteome</keyword>
<dbReference type="SUPFAM" id="SSF46689">
    <property type="entry name" value="Homeodomain-like"/>
    <property type="match status" value="2"/>
</dbReference>
<dbReference type="InterPro" id="IPR009057">
    <property type="entry name" value="Homeodomain-like_sf"/>
</dbReference>
<evidence type="ECO:0000256" key="1">
    <source>
        <dbReference type="ARBA" id="ARBA00023015"/>
    </source>
</evidence>
<organism evidence="5 6">
    <name type="scientific">Paenibacillus sambharensis</name>
    <dbReference type="NCBI Taxonomy" id="1803190"/>
    <lineage>
        <taxon>Bacteria</taxon>
        <taxon>Bacillati</taxon>
        <taxon>Bacillota</taxon>
        <taxon>Bacilli</taxon>
        <taxon>Bacillales</taxon>
        <taxon>Paenibacillaceae</taxon>
        <taxon>Paenibacillus</taxon>
    </lineage>
</organism>
<dbReference type="RefSeq" id="WP_111147516.1">
    <property type="nucleotide sequence ID" value="NZ_QKRB01000046.1"/>
</dbReference>
<dbReference type="InterPro" id="IPR018060">
    <property type="entry name" value="HTH_AraC"/>
</dbReference>
<dbReference type="AlphaFoldDB" id="A0A2W1L4J2"/>
<accession>A0A2W1L4J2</accession>
<protein>
    <recommendedName>
        <fullName evidence="4">HTH araC/xylS-type domain-containing protein</fullName>
    </recommendedName>
</protein>
<dbReference type="Pfam" id="PF12833">
    <property type="entry name" value="HTH_18"/>
    <property type="match status" value="1"/>
</dbReference>
<evidence type="ECO:0000313" key="6">
    <source>
        <dbReference type="Proteomes" id="UP000249522"/>
    </source>
</evidence>
<evidence type="ECO:0000259" key="4">
    <source>
        <dbReference type="PROSITE" id="PS01124"/>
    </source>
</evidence>
<evidence type="ECO:0000256" key="3">
    <source>
        <dbReference type="ARBA" id="ARBA00023163"/>
    </source>
</evidence>
<evidence type="ECO:0000313" key="5">
    <source>
        <dbReference type="EMBL" id="PZD94968.1"/>
    </source>
</evidence>
<gene>
    <name evidence="5" type="ORF">DNH61_15105</name>
</gene>
<comment type="caution">
    <text evidence="5">The sequence shown here is derived from an EMBL/GenBank/DDBJ whole genome shotgun (WGS) entry which is preliminary data.</text>
</comment>
<feature type="domain" description="HTH araC/xylS-type" evidence="4">
    <location>
        <begin position="175"/>
        <end position="272"/>
    </location>
</feature>
<dbReference type="InterPro" id="IPR037923">
    <property type="entry name" value="HTH-like"/>
</dbReference>
<dbReference type="PANTHER" id="PTHR43280">
    <property type="entry name" value="ARAC-FAMILY TRANSCRIPTIONAL REGULATOR"/>
    <property type="match status" value="1"/>
</dbReference>
<keyword evidence="2" id="KW-0238">DNA-binding</keyword>
<dbReference type="SUPFAM" id="SSF51215">
    <property type="entry name" value="Regulatory protein AraC"/>
    <property type="match status" value="1"/>
</dbReference>
<dbReference type="PROSITE" id="PS01124">
    <property type="entry name" value="HTH_ARAC_FAMILY_2"/>
    <property type="match status" value="1"/>
</dbReference>
<dbReference type="SMART" id="SM00342">
    <property type="entry name" value="HTH_ARAC"/>
    <property type="match status" value="1"/>
</dbReference>
<dbReference type="Gene3D" id="1.10.10.60">
    <property type="entry name" value="Homeodomain-like"/>
    <property type="match status" value="2"/>
</dbReference>
<dbReference type="PANTHER" id="PTHR43280:SF28">
    <property type="entry name" value="HTH-TYPE TRANSCRIPTIONAL ACTIVATOR RHAS"/>
    <property type="match status" value="1"/>
</dbReference>
<evidence type="ECO:0000256" key="2">
    <source>
        <dbReference type="ARBA" id="ARBA00023125"/>
    </source>
</evidence>
<dbReference type="OrthoDB" id="9780667at2"/>
<dbReference type="GO" id="GO:0003700">
    <property type="term" value="F:DNA-binding transcription factor activity"/>
    <property type="evidence" value="ECO:0007669"/>
    <property type="project" value="InterPro"/>
</dbReference>
<reference evidence="5 6" key="1">
    <citation type="submission" date="2018-06" db="EMBL/GenBank/DDBJ databases">
        <title>Paenibacillus imtechensis sp. nov.</title>
        <authorList>
            <person name="Pinnaka A.K."/>
            <person name="Singh H."/>
            <person name="Kaur M."/>
        </authorList>
    </citation>
    <scope>NUCLEOTIDE SEQUENCE [LARGE SCALE GENOMIC DNA]</scope>
    <source>
        <strain evidence="5 6">SMB1</strain>
    </source>
</reference>
<dbReference type="GO" id="GO:0043565">
    <property type="term" value="F:sequence-specific DNA binding"/>
    <property type="evidence" value="ECO:0007669"/>
    <property type="project" value="InterPro"/>
</dbReference>